<dbReference type="OrthoDB" id="5422338at2"/>
<dbReference type="RefSeq" id="WP_039341947.1">
    <property type="nucleotide sequence ID" value="NZ_PGEZ01000001.1"/>
</dbReference>
<dbReference type="Gene3D" id="3.40.50.1820">
    <property type="entry name" value="alpha/beta hydrolase"/>
    <property type="match status" value="1"/>
</dbReference>
<feature type="domain" description="AB hydrolase-1" evidence="1">
    <location>
        <begin position="80"/>
        <end position="320"/>
    </location>
</feature>
<gene>
    <name evidence="2" type="ORF">CLV56_2643</name>
</gene>
<evidence type="ECO:0000259" key="1">
    <source>
        <dbReference type="Pfam" id="PF12697"/>
    </source>
</evidence>
<dbReference type="InterPro" id="IPR050228">
    <property type="entry name" value="Carboxylesterase_BioH"/>
</dbReference>
<dbReference type="PANTHER" id="PTHR43194:SF2">
    <property type="entry name" value="PEROXISOMAL MEMBRANE PROTEIN LPX1"/>
    <property type="match status" value="1"/>
</dbReference>
<organism evidence="2 3">
    <name type="scientific">Mumia flava</name>
    <dbReference type="NCBI Taxonomy" id="1348852"/>
    <lineage>
        <taxon>Bacteria</taxon>
        <taxon>Bacillati</taxon>
        <taxon>Actinomycetota</taxon>
        <taxon>Actinomycetes</taxon>
        <taxon>Propionibacteriales</taxon>
        <taxon>Nocardioidaceae</taxon>
        <taxon>Mumia</taxon>
    </lineage>
</organism>
<dbReference type="EMBL" id="PGEZ01000001">
    <property type="protein sequence ID" value="PJJ58392.1"/>
    <property type="molecule type" value="Genomic_DNA"/>
</dbReference>
<reference evidence="2 3" key="1">
    <citation type="submission" date="2017-11" db="EMBL/GenBank/DDBJ databases">
        <title>Genomic Encyclopedia of Archaeal and Bacterial Type Strains, Phase II (KMG-II): From Individual Species to Whole Genera.</title>
        <authorList>
            <person name="Goeker M."/>
        </authorList>
    </citation>
    <scope>NUCLEOTIDE SEQUENCE [LARGE SCALE GENOMIC DNA]</scope>
    <source>
        <strain evidence="2 3">DSM 27763</strain>
    </source>
</reference>
<name>A0A0B2BN63_9ACTN</name>
<evidence type="ECO:0000313" key="2">
    <source>
        <dbReference type="EMBL" id="PJJ58392.1"/>
    </source>
</evidence>
<sequence>MDWRTVAKLGAVAAGTAIAAGTAVGAVGVATDRRRARRRARRGEDVAFGSLHASGRRVVSDDGVGLHVEVDDGPTDAPTIVFVHGWVLDLNCWHYQRAALRGEARMVFYDQRVHGLSDDSPADDCTLEQLGRDLRAVIEAAAPEGPLILVGHSMGGMSVMSFAAQFGDVMAERVVGVVLMGTSAGNLVGRATPLGRISPLLPALLPVLGRRRRFDTFALTRRWAVGPDAEAVYADMTDEMLAAARPRAYIDFASSFLDLDLYASLAAMPHKRTVVIGGTADKLTPMRHSERLAEQIDDADLVVLEGSGHMMMLERHADVTERLTELWEDAQA</sequence>
<evidence type="ECO:0000313" key="3">
    <source>
        <dbReference type="Proteomes" id="UP000230842"/>
    </source>
</evidence>
<dbReference type="GO" id="GO:0003824">
    <property type="term" value="F:catalytic activity"/>
    <property type="evidence" value="ECO:0007669"/>
    <property type="project" value="UniProtKB-ARBA"/>
</dbReference>
<dbReference type="Proteomes" id="UP000230842">
    <property type="component" value="Unassembled WGS sequence"/>
</dbReference>
<proteinExistence type="predicted"/>
<dbReference type="PANTHER" id="PTHR43194">
    <property type="entry name" value="HYDROLASE ALPHA/BETA FOLD FAMILY"/>
    <property type="match status" value="1"/>
</dbReference>
<dbReference type="Pfam" id="PF12697">
    <property type="entry name" value="Abhydrolase_6"/>
    <property type="match status" value="1"/>
</dbReference>
<dbReference type="InterPro" id="IPR029058">
    <property type="entry name" value="AB_hydrolase_fold"/>
</dbReference>
<dbReference type="InterPro" id="IPR000073">
    <property type="entry name" value="AB_hydrolase_1"/>
</dbReference>
<dbReference type="AlphaFoldDB" id="A0A0B2BN63"/>
<protein>
    <submittedName>
        <fullName evidence="2">Pimeloyl-ACP methyl ester carboxylesterase</fullName>
    </submittedName>
</protein>
<keyword evidence="3" id="KW-1185">Reference proteome</keyword>
<comment type="caution">
    <text evidence="2">The sequence shown here is derived from an EMBL/GenBank/DDBJ whole genome shotgun (WGS) entry which is preliminary data.</text>
</comment>
<dbReference type="SUPFAM" id="SSF53474">
    <property type="entry name" value="alpha/beta-Hydrolases"/>
    <property type="match status" value="1"/>
</dbReference>
<accession>A0A0B2BN63</accession>